<proteinExistence type="predicted"/>
<reference evidence="2" key="1">
    <citation type="submission" date="2023-07" db="EMBL/GenBank/DDBJ databases">
        <authorList>
            <consortium name="AG Swart"/>
            <person name="Singh M."/>
            <person name="Singh A."/>
            <person name="Seah K."/>
            <person name="Emmerich C."/>
        </authorList>
    </citation>
    <scope>NUCLEOTIDE SEQUENCE</scope>
    <source>
        <strain evidence="2">DP1</strain>
    </source>
</reference>
<gene>
    <name evidence="2" type="ORF">ECRASSUSDP1_LOCUS27223</name>
</gene>
<evidence type="ECO:0000313" key="2">
    <source>
        <dbReference type="EMBL" id="CAI2385643.1"/>
    </source>
</evidence>
<accession>A0AAD2DAK4</accession>
<organism evidence="2 3">
    <name type="scientific">Euplotes crassus</name>
    <dbReference type="NCBI Taxonomy" id="5936"/>
    <lineage>
        <taxon>Eukaryota</taxon>
        <taxon>Sar</taxon>
        <taxon>Alveolata</taxon>
        <taxon>Ciliophora</taxon>
        <taxon>Intramacronucleata</taxon>
        <taxon>Spirotrichea</taxon>
        <taxon>Hypotrichia</taxon>
        <taxon>Euplotida</taxon>
        <taxon>Euplotidae</taxon>
        <taxon>Moneuplotes</taxon>
    </lineage>
</organism>
<keyword evidence="3" id="KW-1185">Reference proteome</keyword>
<protein>
    <submittedName>
        <fullName evidence="2">Uncharacterized protein</fullName>
    </submittedName>
</protein>
<sequence>MNFEVLEEYSSRIDSMSSYSKGGEDQFICLEKDGGFTTDILNIYFSIDNIPDKKWMINIKQYITMTDLCIEITKYLQDNFEEYYGISSLKVSNIIDAESNAILPLEGSVSEYLCDNSEIVCHLESLDIWINLVMQLKNGYKATQVCVKMKLENHISILQVKNICQKLGIIFWNKLCEEYNDSPMSDSREVTTDHKHVMNSLNFYSQNSPNKLSLKDADKNRNAIKTPKSIDNNGIFGKNILDSVELEHSCSKYLNLPTIEEESKGEFALRIPQTQEDDFSIEPFRKEKLFVLEEFECKKLVRTQCRYTITTHNDMFEDRLEDLKAFSSSTIEELKDVENDSVTDDQILVKQVLKNNDTIKCIASFKSVEEATKEQGMIKKTRERMFSRDNDDLCKSPVVCNSPGRTKRRRRKSELCGLECSEIGRSKRNKSFHSEISIEEKEQTCVYANIIVRKGARTLSKSTPHESHQFCTNRDGETISSDESDSESSHLLKVEESPSKQNFFSKFALKLGLKKTEPSKKKQLEIKDDVLSRYELERTPMPLLKNFIIQNIDSSFISSGKKLHNGSNFMGNRSSTPTRTCCRECTIF</sequence>
<dbReference type="EMBL" id="CAMPGE010028089">
    <property type="protein sequence ID" value="CAI2385643.1"/>
    <property type="molecule type" value="Genomic_DNA"/>
</dbReference>
<name>A0AAD2DAK4_EUPCR</name>
<feature type="region of interest" description="Disordered" evidence="1">
    <location>
        <begin position="459"/>
        <end position="491"/>
    </location>
</feature>
<evidence type="ECO:0000256" key="1">
    <source>
        <dbReference type="SAM" id="MobiDB-lite"/>
    </source>
</evidence>
<dbReference type="Proteomes" id="UP001295684">
    <property type="component" value="Unassembled WGS sequence"/>
</dbReference>
<comment type="caution">
    <text evidence="2">The sequence shown here is derived from an EMBL/GenBank/DDBJ whole genome shotgun (WGS) entry which is preliminary data.</text>
</comment>
<dbReference type="AlphaFoldDB" id="A0AAD2DAK4"/>
<evidence type="ECO:0000313" key="3">
    <source>
        <dbReference type="Proteomes" id="UP001295684"/>
    </source>
</evidence>